<protein>
    <submittedName>
        <fullName evidence="3">Retrotransposon gag domain-containing protein</fullName>
    </submittedName>
</protein>
<evidence type="ECO:0000313" key="3">
    <source>
        <dbReference type="EMBL" id="PWA94685.1"/>
    </source>
</evidence>
<feature type="domain" description="Retrotransposon gag" evidence="2">
    <location>
        <begin position="118"/>
        <end position="166"/>
    </location>
</feature>
<dbReference type="InterPro" id="IPR005162">
    <property type="entry name" value="Retrotrans_gag_dom"/>
</dbReference>
<evidence type="ECO:0000313" key="4">
    <source>
        <dbReference type="Proteomes" id="UP000245207"/>
    </source>
</evidence>
<evidence type="ECO:0000259" key="2">
    <source>
        <dbReference type="Pfam" id="PF03732"/>
    </source>
</evidence>
<feature type="region of interest" description="Disordered" evidence="1">
    <location>
        <begin position="1"/>
        <end position="26"/>
    </location>
</feature>
<dbReference type="EMBL" id="PKPP01000293">
    <property type="protein sequence ID" value="PWA94685.1"/>
    <property type="molecule type" value="Genomic_DNA"/>
</dbReference>
<gene>
    <name evidence="3" type="ORF">CTI12_AA057380</name>
</gene>
<reference evidence="3 4" key="1">
    <citation type="journal article" date="2018" name="Mol. Plant">
        <title>The genome of Artemisia annua provides insight into the evolution of Asteraceae family and artemisinin biosynthesis.</title>
        <authorList>
            <person name="Shen Q."/>
            <person name="Zhang L."/>
            <person name="Liao Z."/>
            <person name="Wang S."/>
            <person name="Yan T."/>
            <person name="Shi P."/>
            <person name="Liu M."/>
            <person name="Fu X."/>
            <person name="Pan Q."/>
            <person name="Wang Y."/>
            <person name="Lv Z."/>
            <person name="Lu X."/>
            <person name="Zhang F."/>
            <person name="Jiang W."/>
            <person name="Ma Y."/>
            <person name="Chen M."/>
            <person name="Hao X."/>
            <person name="Li L."/>
            <person name="Tang Y."/>
            <person name="Lv G."/>
            <person name="Zhou Y."/>
            <person name="Sun X."/>
            <person name="Brodelius P.E."/>
            <person name="Rose J.K.C."/>
            <person name="Tang K."/>
        </authorList>
    </citation>
    <scope>NUCLEOTIDE SEQUENCE [LARGE SCALE GENOMIC DNA]</scope>
    <source>
        <strain evidence="4">cv. Huhao1</strain>
        <tissue evidence="3">Leaf</tissue>
    </source>
</reference>
<name>A0A2U1Q9J7_ARTAN</name>
<evidence type="ECO:0000256" key="1">
    <source>
        <dbReference type="SAM" id="MobiDB-lite"/>
    </source>
</evidence>
<sequence>MPKSGGSEDKRLRSGKEKNSKEKSSEFTCIHCGKNNYKCPQEMIPYGENREANNDAAAVKVDKRKNGQVQPFVPEEIDPFTENIRNAELSKNIRMPDNIQFYDGSEYPVNHVATQCHMFKHTLRGAARVWFEHLPQESISSFHELRDAFLESFLSMKRHKDRDKKVRCTKKGRN</sequence>
<dbReference type="Proteomes" id="UP000245207">
    <property type="component" value="Unassembled WGS sequence"/>
</dbReference>
<dbReference type="PANTHER" id="PTHR33223:SF11">
    <property type="entry name" value="ELEMENT PROTEIN, PUTATIVE-RELATED"/>
    <property type="match status" value="1"/>
</dbReference>
<dbReference type="AlphaFoldDB" id="A0A2U1Q9J7"/>
<keyword evidence="4" id="KW-1185">Reference proteome</keyword>
<organism evidence="3 4">
    <name type="scientific">Artemisia annua</name>
    <name type="common">Sweet wormwood</name>
    <dbReference type="NCBI Taxonomy" id="35608"/>
    <lineage>
        <taxon>Eukaryota</taxon>
        <taxon>Viridiplantae</taxon>
        <taxon>Streptophyta</taxon>
        <taxon>Embryophyta</taxon>
        <taxon>Tracheophyta</taxon>
        <taxon>Spermatophyta</taxon>
        <taxon>Magnoliopsida</taxon>
        <taxon>eudicotyledons</taxon>
        <taxon>Gunneridae</taxon>
        <taxon>Pentapetalae</taxon>
        <taxon>asterids</taxon>
        <taxon>campanulids</taxon>
        <taxon>Asterales</taxon>
        <taxon>Asteraceae</taxon>
        <taxon>Asteroideae</taxon>
        <taxon>Anthemideae</taxon>
        <taxon>Artemisiinae</taxon>
        <taxon>Artemisia</taxon>
    </lineage>
</organism>
<feature type="compositionally biased region" description="Basic and acidic residues" evidence="1">
    <location>
        <begin position="1"/>
        <end position="25"/>
    </location>
</feature>
<accession>A0A2U1Q9J7</accession>
<dbReference type="Pfam" id="PF03732">
    <property type="entry name" value="Retrotrans_gag"/>
    <property type="match status" value="1"/>
</dbReference>
<dbReference type="OrthoDB" id="1752139at2759"/>
<comment type="caution">
    <text evidence="3">The sequence shown here is derived from an EMBL/GenBank/DDBJ whole genome shotgun (WGS) entry which is preliminary data.</text>
</comment>
<dbReference type="PANTHER" id="PTHR33223">
    <property type="entry name" value="CCHC-TYPE DOMAIN-CONTAINING PROTEIN"/>
    <property type="match status" value="1"/>
</dbReference>
<proteinExistence type="predicted"/>